<proteinExistence type="predicted"/>
<evidence type="ECO:0000313" key="3">
    <source>
        <dbReference type="Proteomes" id="UP000276133"/>
    </source>
</evidence>
<feature type="transmembrane region" description="Helical" evidence="1">
    <location>
        <begin position="166"/>
        <end position="190"/>
    </location>
</feature>
<accession>A0A3M7P9G6</accession>
<dbReference type="AlphaFoldDB" id="A0A3M7P9G6"/>
<feature type="transmembrane region" description="Helical" evidence="1">
    <location>
        <begin position="92"/>
        <end position="109"/>
    </location>
</feature>
<organism evidence="2 3">
    <name type="scientific">Brachionus plicatilis</name>
    <name type="common">Marine rotifer</name>
    <name type="synonym">Brachionus muelleri</name>
    <dbReference type="NCBI Taxonomy" id="10195"/>
    <lineage>
        <taxon>Eukaryota</taxon>
        <taxon>Metazoa</taxon>
        <taxon>Spiralia</taxon>
        <taxon>Gnathifera</taxon>
        <taxon>Rotifera</taxon>
        <taxon>Eurotatoria</taxon>
        <taxon>Monogononta</taxon>
        <taxon>Pseudotrocha</taxon>
        <taxon>Ploima</taxon>
        <taxon>Brachionidae</taxon>
        <taxon>Brachionus</taxon>
    </lineage>
</organism>
<gene>
    <name evidence="2" type="ORF">BpHYR1_006857</name>
</gene>
<comment type="caution">
    <text evidence="2">The sequence shown here is derived from an EMBL/GenBank/DDBJ whole genome shotgun (WGS) entry which is preliminary data.</text>
</comment>
<evidence type="ECO:0000313" key="2">
    <source>
        <dbReference type="EMBL" id="RMZ95663.1"/>
    </source>
</evidence>
<dbReference type="Proteomes" id="UP000276133">
    <property type="component" value="Unassembled WGS sequence"/>
</dbReference>
<feature type="transmembrane region" description="Helical" evidence="1">
    <location>
        <begin position="56"/>
        <end position="80"/>
    </location>
</feature>
<name>A0A3M7P9G6_BRAPC</name>
<keyword evidence="1" id="KW-0812">Transmembrane</keyword>
<dbReference type="EMBL" id="REGN01012354">
    <property type="protein sequence ID" value="RMZ95663.1"/>
    <property type="molecule type" value="Genomic_DNA"/>
</dbReference>
<keyword evidence="3" id="KW-1185">Reference proteome</keyword>
<keyword evidence="1" id="KW-1133">Transmembrane helix</keyword>
<feature type="transmembrane region" description="Helical" evidence="1">
    <location>
        <begin position="121"/>
        <end position="146"/>
    </location>
</feature>
<protein>
    <submittedName>
        <fullName evidence="2">Uncharacterized protein</fullName>
    </submittedName>
</protein>
<keyword evidence="1" id="KW-0472">Membrane</keyword>
<evidence type="ECO:0000256" key="1">
    <source>
        <dbReference type="SAM" id="Phobius"/>
    </source>
</evidence>
<reference evidence="2 3" key="1">
    <citation type="journal article" date="2018" name="Sci. Rep.">
        <title>Genomic signatures of local adaptation to the degree of environmental predictability in rotifers.</title>
        <authorList>
            <person name="Franch-Gras L."/>
            <person name="Hahn C."/>
            <person name="Garcia-Roger E.M."/>
            <person name="Carmona M.J."/>
            <person name="Serra M."/>
            <person name="Gomez A."/>
        </authorList>
    </citation>
    <scope>NUCLEOTIDE SEQUENCE [LARGE SCALE GENOMIC DNA]</scope>
    <source>
        <strain evidence="2">HYR1</strain>
    </source>
</reference>
<sequence length="217" mass="24586">MYSYREKDGTSNFNVIFSNSSPAQAAQMNFEYKQELDRQHKKYSEKLLRENYPTKFVIAYTSLIISIGVSLIVLQIIYYASNGVNQNYASGIWAGFIYVVAGSLAASIIKWRLPSLIIVKFFFNFFAIFSSVVTIILNSVSLTFYSEEWLFVNDGEVNQNMKHVNIAMIVLAFISLVLLITFLIVVNLALNKQENSSGPIQLENIPNNESNTTDNMN</sequence>